<dbReference type="PROSITE" id="PS51873">
    <property type="entry name" value="TRIAD"/>
    <property type="match status" value="1"/>
</dbReference>
<evidence type="ECO:0000256" key="6">
    <source>
        <dbReference type="ARBA" id="ARBA00022737"/>
    </source>
</evidence>
<dbReference type="SMART" id="SM00184">
    <property type="entry name" value="RING"/>
    <property type="match status" value="2"/>
</dbReference>
<keyword evidence="6" id="KW-0677">Repeat</keyword>
<evidence type="ECO:0000256" key="1">
    <source>
        <dbReference type="ARBA" id="ARBA00001798"/>
    </source>
</evidence>
<dbReference type="STRING" id="559295.C5DFM7"/>
<dbReference type="CDD" id="cd20354">
    <property type="entry name" value="Rcat_RBR_RNF14"/>
    <property type="match status" value="1"/>
</dbReference>
<dbReference type="Gene3D" id="1.20.120.1750">
    <property type="match status" value="1"/>
</dbReference>
<keyword evidence="5" id="KW-0479">Metal-binding</keyword>
<evidence type="ECO:0000256" key="8">
    <source>
        <dbReference type="ARBA" id="ARBA00022786"/>
    </source>
</evidence>
<dbReference type="AlphaFoldDB" id="C5DFM7"/>
<comment type="pathway">
    <text evidence="2">Protein modification; protein ubiquitination.</text>
</comment>
<evidence type="ECO:0000313" key="15">
    <source>
        <dbReference type="Proteomes" id="UP000002036"/>
    </source>
</evidence>
<keyword evidence="4" id="KW-0808">Transferase</keyword>
<feature type="domain" description="RING-type" evidence="12">
    <location>
        <begin position="183"/>
        <end position="231"/>
    </location>
</feature>
<evidence type="ECO:0000259" key="12">
    <source>
        <dbReference type="PROSITE" id="PS50089"/>
    </source>
</evidence>
<evidence type="ECO:0000256" key="2">
    <source>
        <dbReference type="ARBA" id="ARBA00004906"/>
    </source>
</evidence>
<evidence type="ECO:0000256" key="4">
    <source>
        <dbReference type="ARBA" id="ARBA00022679"/>
    </source>
</evidence>
<sequence length="464" mass="53396">MGEETTRADEDVEILKCMYPELEVAQESEHLIEARLAFTILSLTEVNVTWGSNDSLAPENREVRMPNFPGNEIRIVCQRKHYPDFKRGLHYSIKSEWMTEADIKRLDSEISQEFACQCESESDSFDTSFPLLMMLFDFLINNSSPVLFPLDEYKCETWKQFQVIKKLKDEISQLEFDSLKLDCCICLETKRGADMVKLPCNEHVLCKACVESYYSTMISEGRINNVRCPECPYSEVTPSDYNNFKELKAALMTPVIPFKFFEGLLSAGTCERYEKFFYEQAFAALYQFSPFSCIVCPRCESWAPKEDVDDEMALCPKCEFSFCVFCLHSWHGSRNLCGNSYTVKNEIVEEYSSEDTAPERKREMEMKYGRRTLQMAAADAVAEKLLDIAIAEESSNLKRCPSCRTVIQRTDGCNNMRCTVCFNFFCYLCGEALDKLDPYHHFSEPLSKCYARLFEGMPGIVAPL</sequence>
<dbReference type="KEGG" id="lth:KLTH0D16368g"/>
<evidence type="ECO:0000259" key="13">
    <source>
        <dbReference type="PROSITE" id="PS51873"/>
    </source>
</evidence>
<dbReference type="Pfam" id="PF01485">
    <property type="entry name" value="IBR"/>
    <property type="match status" value="2"/>
</dbReference>
<feature type="domain" description="RING-type" evidence="13">
    <location>
        <begin position="179"/>
        <end position="453"/>
    </location>
</feature>
<comment type="similarity">
    <text evidence="10">Belongs to the RBR family. RNF14 subfamily.</text>
</comment>
<evidence type="ECO:0000256" key="3">
    <source>
        <dbReference type="ARBA" id="ARBA00012251"/>
    </source>
</evidence>
<dbReference type="InterPro" id="IPR001841">
    <property type="entry name" value="Znf_RING"/>
</dbReference>
<gene>
    <name evidence="14" type="ordered locus">KLTH0D16368g</name>
</gene>
<evidence type="ECO:0000256" key="11">
    <source>
        <dbReference type="PROSITE-ProRule" id="PRU00175"/>
    </source>
</evidence>
<dbReference type="CDD" id="cd23783">
    <property type="entry name" value="RWD_ScITT1-like"/>
    <property type="match status" value="1"/>
</dbReference>
<dbReference type="GeneID" id="8295667"/>
<keyword evidence="15" id="KW-1185">Reference proteome</keyword>
<dbReference type="InterPro" id="IPR044066">
    <property type="entry name" value="TRIAD_supradom"/>
</dbReference>
<reference evidence="14 15" key="1">
    <citation type="journal article" date="2009" name="Genome Res.">
        <title>Comparative genomics of protoploid Saccharomycetaceae.</title>
        <authorList>
            <consortium name="The Genolevures Consortium"/>
            <person name="Souciet J.-L."/>
            <person name="Dujon B."/>
            <person name="Gaillardin C."/>
            <person name="Johnston M."/>
            <person name="Baret P.V."/>
            <person name="Cliften P."/>
            <person name="Sherman D.J."/>
            <person name="Weissenbach J."/>
            <person name="Westhof E."/>
            <person name="Wincker P."/>
            <person name="Jubin C."/>
            <person name="Poulain J."/>
            <person name="Barbe V."/>
            <person name="Segurens B."/>
            <person name="Artiguenave F."/>
            <person name="Anthouard V."/>
            <person name="Vacherie B."/>
            <person name="Val M.-E."/>
            <person name="Fulton R.S."/>
            <person name="Minx P."/>
            <person name="Wilson R."/>
            <person name="Durrens P."/>
            <person name="Jean G."/>
            <person name="Marck C."/>
            <person name="Martin T."/>
            <person name="Nikolski M."/>
            <person name="Rolland T."/>
            <person name="Seret M.-L."/>
            <person name="Casaregola S."/>
            <person name="Despons L."/>
            <person name="Fairhead C."/>
            <person name="Fischer G."/>
            <person name="Lafontaine I."/>
            <person name="Leh V."/>
            <person name="Lemaire M."/>
            <person name="de Montigny J."/>
            <person name="Neuveglise C."/>
            <person name="Thierry A."/>
            <person name="Blanc-Lenfle I."/>
            <person name="Bleykasten C."/>
            <person name="Diffels J."/>
            <person name="Fritsch E."/>
            <person name="Frangeul L."/>
            <person name="Goeffon A."/>
            <person name="Jauniaux N."/>
            <person name="Kachouri-Lafond R."/>
            <person name="Payen C."/>
            <person name="Potier S."/>
            <person name="Pribylova L."/>
            <person name="Ozanne C."/>
            <person name="Richard G.-F."/>
            <person name="Sacerdot C."/>
            <person name="Straub M.-L."/>
            <person name="Talla E."/>
        </authorList>
    </citation>
    <scope>NUCLEOTIDE SEQUENCE [LARGE SCALE GENOMIC DNA]</scope>
    <source>
        <strain evidence="15">ATCC 56472 / CBS 6340 / NRRL Y-8284</strain>
    </source>
</reference>
<evidence type="ECO:0000256" key="7">
    <source>
        <dbReference type="ARBA" id="ARBA00022771"/>
    </source>
</evidence>
<dbReference type="SMART" id="SM00647">
    <property type="entry name" value="IBR"/>
    <property type="match status" value="2"/>
</dbReference>
<keyword evidence="7 11" id="KW-0863">Zinc-finger</keyword>
<dbReference type="EC" id="2.3.2.31" evidence="3"/>
<dbReference type="Proteomes" id="UP000002036">
    <property type="component" value="Chromosome D"/>
</dbReference>
<evidence type="ECO:0000256" key="5">
    <source>
        <dbReference type="ARBA" id="ARBA00022723"/>
    </source>
</evidence>
<organism evidence="14 15">
    <name type="scientific">Lachancea thermotolerans (strain ATCC 56472 / CBS 6340 / NRRL Y-8284)</name>
    <name type="common">Yeast</name>
    <name type="synonym">Kluyveromyces thermotolerans</name>
    <dbReference type="NCBI Taxonomy" id="559295"/>
    <lineage>
        <taxon>Eukaryota</taxon>
        <taxon>Fungi</taxon>
        <taxon>Dikarya</taxon>
        <taxon>Ascomycota</taxon>
        <taxon>Saccharomycotina</taxon>
        <taxon>Saccharomycetes</taxon>
        <taxon>Saccharomycetales</taxon>
        <taxon>Saccharomycetaceae</taxon>
        <taxon>Lachancea</taxon>
    </lineage>
</organism>
<accession>C5DFM7</accession>
<dbReference type="GO" id="GO:0008270">
    <property type="term" value="F:zinc ion binding"/>
    <property type="evidence" value="ECO:0007669"/>
    <property type="project" value="UniProtKB-KW"/>
</dbReference>
<dbReference type="GO" id="GO:0061630">
    <property type="term" value="F:ubiquitin protein ligase activity"/>
    <property type="evidence" value="ECO:0007669"/>
    <property type="project" value="UniProtKB-EC"/>
</dbReference>
<dbReference type="PROSITE" id="PS50089">
    <property type="entry name" value="ZF_RING_2"/>
    <property type="match status" value="1"/>
</dbReference>
<comment type="catalytic activity">
    <reaction evidence="1">
        <text>[E2 ubiquitin-conjugating enzyme]-S-ubiquitinyl-L-cysteine + [acceptor protein]-L-lysine = [E2 ubiquitin-conjugating enzyme]-L-cysteine + [acceptor protein]-N(6)-ubiquitinyl-L-lysine.</text>
        <dbReference type="EC" id="2.3.2.31"/>
    </reaction>
</comment>
<dbReference type="InParanoid" id="C5DFM7"/>
<dbReference type="EMBL" id="CU928168">
    <property type="protein sequence ID" value="CAR22982.1"/>
    <property type="molecule type" value="Genomic_DNA"/>
</dbReference>
<dbReference type="OrthoDB" id="1431934at2759"/>
<keyword evidence="8" id="KW-0833">Ubl conjugation pathway</keyword>
<dbReference type="OMA" id="SNLQRCP"/>
<dbReference type="RefSeq" id="XP_002553420.1">
    <property type="nucleotide sequence ID" value="XM_002553374.1"/>
</dbReference>
<name>C5DFM7_LACTC</name>
<dbReference type="InterPro" id="IPR047548">
    <property type="entry name" value="Rcat_RBR_RNF14"/>
</dbReference>
<dbReference type="SUPFAM" id="SSF57850">
    <property type="entry name" value="RING/U-box"/>
    <property type="match status" value="3"/>
</dbReference>
<dbReference type="FunCoup" id="C5DFM7">
    <property type="interactions" value="186"/>
</dbReference>
<evidence type="ECO:0000256" key="9">
    <source>
        <dbReference type="ARBA" id="ARBA00022833"/>
    </source>
</evidence>
<dbReference type="InterPro" id="IPR031127">
    <property type="entry name" value="E3_UB_ligase_RBR"/>
</dbReference>
<proteinExistence type="inferred from homology"/>
<evidence type="ECO:0000256" key="10">
    <source>
        <dbReference type="ARBA" id="ARBA00044508"/>
    </source>
</evidence>
<dbReference type="InterPro" id="IPR013083">
    <property type="entry name" value="Znf_RING/FYVE/PHD"/>
</dbReference>
<dbReference type="PANTHER" id="PTHR11685">
    <property type="entry name" value="RBR FAMILY RING FINGER AND IBR DOMAIN-CONTAINING"/>
    <property type="match status" value="1"/>
</dbReference>
<protein>
    <recommendedName>
        <fullName evidence="3">RBR-type E3 ubiquitin transferase</fullName>
        <ecNumber evidence="3">2.3.2.31</ecNumber>
    </recommendedName>
</protein>
<dbReference type="Gene3D" id="3.30.40.10">
    <property type="entry name" value="Zinc/RING finger domain, C3HC4 (zinc finger)"/>
    <property type="match status" value="1"/>
</dbReference>
<evidence type="ECO:0000313" key="14">
    <source>
        <dbReference type="EMBL" id="CAR22982.1"/>
    </source>
</evidence>
<keyword evidence="9" id="KW-0862">Zinc</keyword>
<dbReference type="InterPro" id="IPR002867">
    <property type="entry name" value="IBR_dom"/>
</dbReference>
<dbReference type="eggNOG" id="KOG1814">
    <property type="taxonomic scope" value="Eukaryota"/>
</dbReference>
<dbReference type="HOGENOM" id="CLU_021364_2_2_1"/>
<dbReference type="GO" id="GO:0016567">
    <property type="term" value="P:protein ubiquitination"/>
    <property type="evidence" value="ECO:0007669"/>
    <property type="project" value="InterPro"/>
</dbReference>